<feature type="compositionally biased region" description="Basic and acidic residues" evidence="5">
    <location>
        <begin position="382"/>
        <end position="393"/>
    </location>
</feature>
<feature type="domain" description="Moybdenum cofactor oxidoreductase dimerisation" evidence="8">
    <location>
        <begin position="294"/>
        <end position="409"/>
    </location>
</feature>
<dbReference type="CDD" id="cd02110">
    <property type="entry name" value="SO_family_Moco_dimer"/>
    <property type="match status" value="1"/>
</dbReference>
<reference evidence="9 10" key="1">
    <citation type="submission" date="2015-09" db="EMBL/GenBank/DDBJ databases">
        <authorList>
            <consortium name="Pathogen Informatics"/>
        </authorList>
    </citation>
    <scope>NUCLEOTIDE SEQUENCE [LARGE SCALE GENOMIC DNA]</scope>
    <source>
        <strain evidence="9 10">2789STDY5608625</strain>
    </source>
</reference>
<dbReference type="InterPro" id="IPR014756">
    <property type="entry name" value="Ig_E-set"/>
</dbReference>
<dbReference type="EMBL" id="CYTK01000004">
    <property type="protein sequence ID" value="CUJ15612.1"/>
    <property type="molecule type" value="Genomic_DNA"/>
</dbReference>
<keyword evidence="2" id="KW-0500">Molybdenum</keyword>
<feature type="domain" description="Oxidoreductase molybdopterin-binding" evidence="7">
    <location>
        <begin position="108"/>
        <end position="272"/>
    </location>
</feature>
<dbReference type="InterPro" id="IPR005066">
    <property type="entry name" value="MoCF_OxRdtse_dimer"/>
</dbReference>
<dbReference type="Pfam" id="PF03404">
    <property type="entry name" value="Mo-co_dimer"/>
    <property type="match status" value="1"/>
</dbReference>
<dbReference type="PROSITE" id="PS51318">
    <property type="entry name" value="TAT"/>
    <property type="match status" value="1"/>
</dbReference>
<evidence type="ECO:0000256" key="6">
    <source>
        <dbReference type="SAM" id="SignalP"/>
    </source>
</evidence>
<dbReference type="PANTHER" id="PTHR19372:SF7">
    <property type="entry name" value="SULFITE OXIDASE, MITOCHONDRIAL"/>
    <property type="match status" value="1"/>
</dbReference>
<keyword evidence="6" id="KW-0732">Signal</keyword>
<evidence type="ECO:0000259" key="7">
    <source>
        <dbReference type="Pfam" id="PF00174"/>
    </source>
</evidence>
<evidence type="ECO:0000259" key="8">
    <source>
        <dbReference type="Pfam" id="PF03404"/>
    </source>
</evidence>
<dbReference type="InterPro" id="IPR000572">
    <property type="entry name" value="OxRdtase_Mopterin-bd_dom"/>
</dbReference>
<sequence length="415" mass="43578">MRSSLIESAARRRLLAGGASALAAAGLGRAALAAEQKAAPAAAAPPAPASAAKPLPAYAAWKQPDAMIVHSANTIETRREAFGSGVVTPLRQLYVRNNLPPPDESIVADRDAWVLEIAGVAKPMSLSVGQLKSMGLQTLAMVLQCSGNGRGYFPNKPSGTPWQVGAAGCVIWSGLPVSVLVEHCGGLEAAAVYMTGTGGEKLPDGLDPNMVMVERSVPKEAMRDALLAWELNGEPIPLAHGGPLRLIVPGYTGVNSVKYIKRLAFTEKESPAAIQQTGYRLAPPGQKGNPSQPSVWAMGVKSWINTPNPAASTLKAGRVVVQGVAFGGTNGIKQVEVSIDGGKNWQKAELVGPDLGRYAWRQFALPVELAAGEHVLVSRATDTEGRVQEEERPQNSGGYINSSWRDHAVTVVAKA</sequence>
<gene>
    <name evidence="9" type="ORF">ERS370000_02932</name>
</gene>
<dbReference type="AlphaFoldDB" id="A0AAD2J095"/>
<dbReference type="PRINTS" id="PR00407">
    <property type="entry name" value="EUMOPTERIN"/>
</dbReference>
<comment type="cofactor">
    <cofactor evidence="1">
        <name>Mo-molybdopterin</name>
        <dbReference type="ChEBI" id="CHEBI:71302"/>
    </cofactor>
</comment>
<dbReference type="SUPFAM" id="SSF81296">
    <property type="entry name" value="E set domains"/>
    <property type="match status" value="1"/>
</dbReference>
<evidence type="ECO:0000256" key="4">
    <source>
        <dbReference type="ARBA" id="ARBA00023002"/>
    </source>
</evidence>
<dbReference type="Gene3D" id="3.90.420.10">
    <property type="entry name" value="Oxidoreductase, molybdopterin-binding domain"/>
    <property type="match status" value="1"/>
</dbReference>
<dbReference type="InterPro" id="IPR008335">
    <property type="entry name" value="Mopterin_OxRdtase_euk"/>
</dbReference>
<dbReference type="SUPFAM" id="SSF56524">
    <property type="entry name" value="Oxidoreductase molybdopterin-binding domain"/>
    <property type="match status" value="1"/>
</dbReference>
<dbReference type="GO" id="GO:0006790">
    <property type="term" value="P:sulfur compound metabolic process"/>
    <property type="evidence" value="ECO:0007669"/>
    <property type="project" value="TreeGrafter"/>
</dbReference>
<keyword evidence="4" id="KW-0560">Oxidoreductase</keyword>
<evidence type="ECO:0000256" key="3">
    <source>
        <dbReference type="ARBA" id="ARBA00022723"/>
    </source>
</evidence>
<dbReference type="RefSeq" id="WP_054454437.1">
    <property type="nucleotide sequence ID" value="NZ_CYTK01000004.1"/>
</dbReference>
<evidence type="ECO:0000313" key="10">
    <source>
        <dbReference type="Proteomes" id="UP000044098"/>
    </source>
</evidence>
<comment type="caution">
    <text evidence="9">The sequence shown here is derived from an EMBL/GenBank/DDBJ whole genome shotgun (WGS) entry which is preliminary data.</text>
</comment>
<accession>A0AAD2J095</accession>
<dbReference type="Proteomes" id="UP000044098">
    <property type="component" value="Unassembled WGS sequence"/>
</dbReference>
<dbReference type="InterPro" id="IPR006311">
    <property type="entry name" value="TAT_signal"/>
</dbReference>
<feature type="signal peptide" evidence="6">
    <location>
        <begin position="1"/>
        <end position="33"/>
    </location>
</feature>
<evidence type="ECO:0000256" key="1">
    <source>
        <dbReference type="ARBA" id="ARBA00001924"/>
    </source>
</evidence>
<keyword evidence="3" id="KW-0479">Metal-binding</keyword>
<dbReference type="GO" id="GO:0030151">
    <property type="term" value="F:molybdenum ion binding"/>
    <property type="evidence" value="ECO:0007669"/>
    <property type="project" value="InterPro"/>
</dbReference>
<evidence type="ECO:0000256" key="2">
    <source>
        <dbReference type="ARBA" id="ARBA00022505"/>
    </source>
</evidence>
<dbReference type="Gene3D" id="2.60.40.650">
    <property type="match status" value="1"/>
</dbReference>
<dbReference type="GO" id="GO:0020037">
    <property type="term" value="F:heme binding"/>
    <property type="evidence" value="ECO:0007669"/>
    <property type="project" value="TreeGrafter"/>
</dbReference>
<dbReference type="GO" id="GO:0008482">
    <property type="term" value="F:sulfite oxidase activity"/>
    <property type="evidence" value="ECO:0007669"/>
    <property type="project" value="TreeGrafter"/>
</dbReference>
<feature type="region of interest" description="Disordered" evidence="5">
    <location>
        <begin position="382"/>
        <end position="401"/>
    </location>
</feature>
<dbReference type="InterPro" id="IPR036374">
    <property type="entry name" value="OxRdtase_Mopterin-bd_sf"/>
</dbReference>
<evidence type="ECO:0000313" key="9">
    <source>
        <dbReference type="EMBL" id="CUJ15612.1"/>
    </source>
</evidence>
<feature type="chain" id="PRO_5042160716" evidence="6">
    <location>
        <begin position="34"/>
        <end position="415"/>
    </location>
</feature>
<organism evidence="9 10">
    <name type="scientific">Achromobacter aegrifaciens</name>
    <dbReference type="NCBI Taxonomy" id="1287736"/>
    <lineage>
        <taxon>Bacteria</taxon>
        <taxon>Pseudomonadati</taxon>
        <taxon>Pseudomonadota</taxon>
        <taxon>Betaproteobacteria</taxon>
        <taxon>Burkholderiales</taxon>
        <taxon>Alcaligenaceae</taxon>
        <taxon>Achromobacter</taxon>
    </lineage>
</organism>
<dbReference type="PANTHER" id="PTHR19372">
    <property type="entry name" value="SULFITE REDUCTASE"/>
    <property type="match status" value="1"/>
</dbReference>
<protein>
    <submittedName>
        <fullName evidence="9">TMAO/DMSO reductase</fullName>
    </submittedName>
</protein>
<dbReference type="Pfam" id="PF00174">
    <property type="entry name" value="Oxidored_molyb"/>
    <property type="match status" value="1"/>
</dbReference>
<proteinExistence type="predicted"/>
<name>A0AAD2J095_ACHAE</name>
<evidence type="ECO:0000256" key="5">
    <source>
        <dbReference type="SAM" id="MobiDB-lite"/>
    </source>
</evidence>
<dbReference type="GO" id="GO:0043546">
    <property type="term" value="F:molybdopterin cofactor binding"/>
    <property type="evidence" value="ECO:0007669"/>
    <property type="project" value="TreeGrafter"/>
</dbReference>